<accession>A0ABN9RL84</accession>
<name>A0ABN9RL84_9DINO</name>
<reference evidence="2" key="1">
    <citation type="submission" date="2023-10" db="EMBL/GenBank/DDBJ databases">
        <authorList>
            <person name="Chen Y."/>
            <person name="Shah S."/>
            <person name="Dougan E. K."/>
            <person name="Thang M."/>
            <person name="Chan C."/>
        </authorList>
    </citation>
    <scope>NUCLEOTIDE SEQUENCE [LARGE SCALE GENOMIC DNA]</scope>
</reference>
<evidence type="ECO:0000256" key="1">
    <source>
        <dbReference type="SAM" id="MobiDB-lite"/>
    </source>
</evidence>
<gene>
    <name evidence="2" type="ORF">PCOR1329_LOCUS21629</name>
</gene>
<keyword evidence="3" id="KW-1185">Reference proteome</keyword>
<feature type="non-terminal residue" evidence="2">
    <location>
        <position position="1"/>
    </location>
</feature>
<feature type="compositionally biased region" description="Low complexity" evidence="1">
    <location>
        <begin position="14"/>
        <end position="28"/>
    </location>
</feature>
<organism evidence="2 3">
    <name type="scientific">Prorocentrum cordatum</name>
    <dbReference type="NCBI Taxonomy" id="2364126"/>
    <lineage>
        <taxon>Eukaryota</taxon>
        <taxon>Sar</taxon>
        <taxon>Alveolata</taxon>
        <taxon>Dinophyceae</taxon>
        <taxon>Prorocentrales</taxon>
        <taxon>Prorocentraceae</taxon>
        <taxon>Prorocentrum</taxon>
    </lineage>
</organism>
<protein>
    <submittedName>
        <fullName evidence="2">Uncharacterized protein</fullName>
    </submittedName>
</protein>
<dbReference type="Proteomes" id="UP001189429">
    <property type="component" value="Unassembled WGS sequence"/>
</dbReference>
<proteinExistence type="predicted"/>
<dbReference type="EMBL" id="CAUYUJ010007137">
    <property type="protein sequence ID" value="CAK0819690.1"/>
    <property type="molecule type" value="Genomic_DNA"/>
</dbReference>
<evidence type="ECO:0000313" key="2">
    <source>
        <dbReference type="EMBL" id="CAK0819690.1"/>
    </source>
</evidence>
<comment type="caution">
    <text evidence="2">The sequence shown here is derived from an EMBL/GenBank/DDBJ whole genome shotgun (WGS) entry which is preliminary data.</text>
</comment>
<sequence length="160" mass="17151">AAPGPDECAGQRRGGVAAEAAVRRAPGQEGPLRLLPVAPHTGQFSPPGINDEAGPLRVLRRHARPASAAHRRLEGGRQDPLRQKCARIHEQVLDDHLDEPGGVLGRRRGRRPGVLAAEVPGRLRDDWRCVRARGHPGDAVHVLAQRRGVPDSAADEAADH</sequence>
<evidence type="ECO:0000313" key="3">
    <source>
        <dbReference type="Proteomes" id="UP001189429"/>
    </source>
</evidence>
<feature type="region of interest" description="Disordered" evidence="1">
    <location>
        <begin position="1"/>
        <end position="53"/>
    </location>
</feature>
<feature type="non-terminal residue" evidence="2">
    <location>
        <position position="160"/>
    </location>
</feature>